<proteinExistence type="predicted"/>
<organism evidence="1 2">
    <name type="scientific">Scyliorhinus torazame</name>
    <name type="common">Cloudy catshark</name>
    <name type="synonym">Catulus torazame</name>
    <dbReference type="NCBI Taxonomy" id="75743"/>
    <lineage>
        <taxon>Eukaryota</taxon>
        <taxon>Metazoa</taxon>
        <taxon>Chordata</taxon>
        <taxon>Craniata</taxon>
        <taxon>Vertebrata</taxon>
        <taxon>Chondrichthyes</taxon>
        <taxon>Elasmobranchii</taxon>
        <taxon>Galeomorphii</taxon>
        <taxon>Galeoidea</taxon>
        <taxon>Carcharhiniformes</taxon>
        <taxon>Scyliorhinidae</taxon>
        <taxon>Scyliorhinus</taxon>
    </lineage>
</organism>
<protein>
    <submittedName>
        <fullName evidence="1">Uncharacterized protein</fullName>
    </submittedName>
</protein>
<dbReference type="EMBL" id="BFAA01019196">
    <property type="protein sequence ID" value="GCB81971.1"/>
    <property type="molecule type" value="Genomic_DNA"/>
</dbReference>
<dbReference type="AlphaFoldDB" id="A0A401Q9D0"/>
<comment type="caution">
    <text evidence="1">The sequence shown here is derived from an EMBL/GenBank/DDBJ whole genome shotgun (WGS) entry which is preliminary data.</text>
</comment>
<gene>
    <name evidence="1" type="ORF">scyTo_0021497</name>
</gene>
<dbReference type="Proteomes" id="UP000288216">
    <property type="component" value="Unassembled WGS sequence"/>
</dbReference>
<evidence type="ECO:0000313" key="2">
    <source>
        <dbReference type="Proteomes" id="UP000288216"/>
    </source>
</evidence>
<evidence type="ECO:0000313" key="1">
    <source>
        <dbReference type="EMBL" id="GCB81971.1"/>
    </source>
</evidence>
<feature type="non-terminal residue" evidence="1">
    <location>
        <position position="54"/>
    </location>
</feature>
<sequence length="54" mass="6131">MTMRTVPRSYSIAPSIMLNDGPRVDIDPALRLARNQEKEDIKGLNNKFSDVISR</sequence>
<dbReference type="OrthoDB" id="2441647at2759"/>
<reference evidence="1 2" key="1">
    <citation type="journal article" date="2018" name="Nat. Ecol. Evol.">
        <title>Shark genomes provide insights into elasmobranch evolution and the origin of vertebrates.</title>
        <authorList>
            <person name="Hara Y"/>
            <person name="Yamaguchi K"/>
            <person name="Onimaru K"/>
            <person name="Kadota M"/>
            <person name="Koyanagi M"/>
            <person name="Keeley SD"/>
            <person name="Tatsumi K"/>
            <person name="Tanaka K"/>
            <person name="Motone F"/>
            <person name="Kageyama Y"/>
            <person name="Nozu R"/>
            <person name="Adachi N"/>
            <person name="Nishimura O"/>
            <person name="Nakagawa R"/>
            <person name="Tanegashima C"/>
            <person name="Kiyatake I"/>
            <person name="Matsumoto R"/>
            <person name="Murakumo K"/>
            <person name="Nishida K"/>
            <person name="Terakita A"/>
            <person name="Kuratani S"/>
            <person name="Sato K"/>
            <person name="Hyodo S Kuraku.S."/>
        </authorList>
    </citation>
    <scope>NUCLEOTIDE SEQUENCE [LARGE SCALE GENOMIC DNA]</scope>
</reference>
<accession>A0A401Q9D0</accession>
<name>A0A401Q9D0_SCYTO</name>
<keyword evidence="2" id="KW-1185">Reference proteome</keyword>